<reference evidence="12 13" key="1">
    <citation type="submission" date="2024-09" db="EMBL/GenBank/DDBJ databases">
        <authorList>
            <person name="Sun Q."/>
            <person name="Mori K."/>
        </authorList>
    </citation>
    <scope>NUCLEOTIDE SEQUENCE [LARGE SCALE GENOMIC DNA]</scope>
    <source>
        <strain evidence="12 13">CCM 3426</strain>
    </source>
</reference>
<dbReference type="PROSITE" id="PS50011">
    <property type="entry name" value="PROTEIN_KINASE_DOM"/>
    <property type="match status" value="2"/>
</dbReference>
<evidence type="ECO:0000256" key="6">
    <source>
        <dbReference type="ARBA" id="ARBA00022777"/>
    </source>
</evidence>
<dbReference type="RefSeq" id="WP_189648454.1">
    <property type="nucleotide sequence ID" value="NZ_BMRC01000007.1"/>
</dbReference>
<feature type="domain" description="Protein kinase" evidence="11">
    <location>
        <begin position="1029"/>
        <end position="1281"/>
    </location>
</feature>
<dbReference type="CDD" id="cd00060">
    <property type="entry name" value="FHA"/>
    <property type="match status" value="1"/>
</dbReference>
<accession>A0ABV5IW29</accession>
<keyword evidence="3" id="KW-0597">Phosphoprotein</keyword>
<evidence type="ECO:0000256" key="4">
    <source>
        <dbReference type="ARBA" id="ARBA00022679"/>
    </source>
</evidence>
<feature type="region of interest" description="Disordered" evidence="9">
    <location>
        <begin position="808"/>
        <end position="830"/>
    </location>
</feature>
<dbReference type="EMBL" id="JBHMEI010000067">
    <property type="protein sequence ID" value="MFB9208165.1"/>
    <property type="molecule type" value="Genomic_DNA"/>
</dbReference>
<dbReference type="Gene3D" id="3.30.200.20">
    <property type="entry name" value="Phosphorylase Kinase, domain 1"/>
    <property type="match status" value="2"/>
</dbReference>
<dbReference type="PROSITE" id="PS00108">
    <property type="entry name" value="PROTEIN_KINASE_ST"/>
    <property type="match status" value="1"/>
</dbReference>
<protein>
    <recommendedName>
        <fullName evidence="1">non-specific serine/threonine protein kinase</fullName>
        <ecNumber evidence="1">2.7.11.1</ecNumber>
    </recommendedName>
</protein>
<proteinExistence type="predicted"/>
<dbReference type="InterPro" id="IPR008271">
    <property type="entry name" value="Ser/Thr_kinase_AS"/>
</dbReference>
<dbReference type="PANTHER" id="PTHR43289">
    <property type="entry name" value="MITOGEN-ACTIVATED PROTEIN KINASE KINASE KINASE 20-RELATED"/>
    <property type="match status" value="1"/>
</dbReference>
<evidence type="ECO:0000313" key="13">
    <source>
        <dbReference type="Proteomes" id="UP001589647"/>
    </source>
</evidence>
<dbReference type="InterPro" id="IPR008984">
    <property type="entry name" value="SMAD_FHA_dom_sf"/>
</dbReference>
<dbReference type="PROSITE" id="PS00107">
    <property type="entry name" value="PROTEIN_KINASE_ATP"/>
    <property type="match status" value="1"/>
</dbReference>
<evidence type="ECO:0000256" key="2">
    <source>
        <dbReference type="ARBA" id="ARBA00022527"/>
    </source>
</evidence>
<dbReference type="Pfam" id="PF00069">
    <property type="entry name" value="Pkinase"/>
    <property type="match status" value="2"/>
</dbReference>
<dbReference type="Proteomes" id="UP001589647">
    <property type="component" value="Unassembled WGS sequence"/>
</dbReference>
<evidence type="ECO:0000259" key="11">
    <source>
        <dbReference type="PROSITE" id="PS50011"/>
    </source>
</evidence>
<dbReference type="EC" id="2.7.11.1" evidence="1"/>
<keyword evidence="4" id="KW-0808">Transferase</keyword>
<evidence type="ECO:0000256" key="1">
    <source>
        <dbReference type="ARBA" id="ARBA00012513"/>
    </source>
</evidence>
<dbReference type="InterPro" id="IPR027417">
    <property type="entry name" value="P-loop_NTPase"/>
</dbReference>
<dbReference type="SUPFAM" id="SSF52540">
    <property type="entry name" value="P-loop containing nucleoside triphosphate hydrolases"/>
    <property type="match status" value="1"/>
</dbReference>
<keyword evidence="7 8" id="KW-0067">ATP-binding</keyword>
<keyword evidence="2" id="KW-0723">Serine/threonine-protein kinase</keyword>
<evidence type="ECO:0000256" key="7">
    <source>
        <dbReference type="ARBA" id="ARBA00022840"/>
    </source>
</evidence>
<feature type="binding site" evidence="8">
    <location>
        <position position="1058"/>
    </location>
    <ligand>
        <name>ATP</name>
        <dbReference type="ChEBI" id="CHEBI:30616"/>
    </ligand>
</feature>
<keyword evidence="5 8" id="KW-0547">Nucleotide-binding</keyword>
<evidence type="ECO:0000256" key="5">
    <source>
        <dbReference type="ARBA" id="ARBA00022741"/>
    </source>
</evidence>
<dbReference type="PROSITE" id="PS50006">
    <property type="entry name" value="FHA_DOMAIN"/>
    <property type="match status" value="1"/>
</dbReference>
<keyword evidence="13" id="KW-1185">Reference proteome</keyword>
<dbReference type="Gene3D" id="2.60.200.20">
    <property type="match status" value="1"/>
</dbReference>
<dbReference type="SMART" id="SM00220">
    <property type="entry name" value="S_TKc"/>
    <property type="match status" value="2"/>
</dbReference>
<feature type="domain" description="FHA" evidence="10">
    <location>
        <begin position="892"/>
        <end position="948"/>
    </location>
</feature>
<dbReference type="GO" id="GO:0016301">
    <property type="term" value="F:kinase activity"/>
    <property type="evidence" value="ECO:0007669"/>
    <property type="project" value="UniProtKB-KW"/>
</dbReference>
<dbReference type="InterPro" id="IPR017441">
    <property type="entry name" value="Protein_kinase_ATP_BS"/>
</dbReference>
<evidence type="ECO:0000256" key="3">
    <source>
        <dbReference type="ARBA" id="ARBA00022553"/>
    </source>
</evidence>
<dbReference type="Pfam" id="PF00498">
    <property type="entry name" value="FHA"/>
    <property type="match status" value="1"/>
</dbReference>
<evidence type="ECO:0000259" key="10">
    <source>
        <dbReference type="PROSITE" id="PS50006"/>
    </source>
</evidence>
<evidence type="ECO:0000256" key="9">
    <source>
        <dbReference type="SAM" id="MobiDB-lite"/>
    </source>
</evidence>
<dbReference type="Gene3D" id="3.40.50.300">
    <property type="entry name" value="P-loop containing nucleotide triphosphate hydrolases"/>
    <property type="match status" value="1"/>
</dbReference>
<dbReference type="SUPFAM" id="SSF56112">
    <property type="entry name" value="Protein kinase-like (PK-like)"/>
    <property type="match status" value="2"/>
</dbReference>
<dbReference type="SUPFAM" id="SSF49879">
    <property type="entry name" value="SMAD/FHA domain"/>
    <property type="match status" value="1"/>
</dbReference>
<comment type="caution">
    <text evidence="12">The sequence shown here is derived from an EMBL/GenBank/DDBJ whole genome shotgun (WGS) entry which is preliminary data.</text>
</comment>
<name>A0ABV5IW29_9ACTN</name>
<organism evidence="12 13">
    <name type="scientific">Nonomuraea spiralis</name>
    <dbReference type="NCBI Taxonomy" id="46182"/>
    <lineage>
        <taxon>Bacteria</taxon>
        <taxon>Bacillati</taxon>
        <taxon>Actinomycetota</taxon>
        <taxon>Actinomycetes</taxon>
        <taxon>Streptosporangiales</taxon>
        <taxon>Streptosporangiaceae</taxon>
        <taxon>Nonomuraea</taxon>
    </lineage>
</organism>
<dbReference type="InterPro" id="IPR000719">
    <property type="entry name" value="Prot_kinase_dom"/>
</dbReference>
<evidence type="ECO:0000313" key="12">
    <source>
        <dbReference type="EMBL" id="MFB9208165.1"/>
    </source>
</evidence>
<feature type="compositionally biased region" description="Pro residues" evidence="9">
    <location>
        <begin position="990"/>
        <end position="999"/>
    </location>
</feature>
<sequence length="1286" mass="139781">MLRVPLKGSFRYIHEPLRHDEQSMPLLGNAKLIDELDQRLRWSRGGTFLITGFRGVGKSTVVMRAVEEISAARPKDELVVPIALNVARPMTPDQLLFAVVRRTYEALHDRRVLQRLDAGARRALLLAHVRTSFGLKQTQSDASERTATFNVGMGPAAKKLTGPAGWLSPSAGLSGKRTRSLALEASYLTYSDTDVEHDLARIIGLLARPATRRRRWRPWSRATRRVHLIIVLDEVDKLTADPSGLDEIEKLLGSLKNTLTTQGAHFLVVAGPDLHDHVVRDTSRGNSVYESVFAWRCYVPCSWEAPGLLLEAVLDDRPAEFEQLARYLRFKARGIPRRLLQEFGELVRWEGDRPFLVIDDQDAQRVAFYARLEELLERFFLDSGRDRLFQLPIDEDRWRLTGYYIVDWILKKQGDSFTAMDIVGSADQPELDPLLHVGRASVDRLLLHLEAHGVLSVARDPGRPDATNYGGDPDAGLVSYKLADGLTQALLGIALGNEGERAALDVSLRVPAGDVTLVRTPDARPAPLVESVLRTIGDRYELVELIGEGGQSTVYRGRDVVLARDVAVKVPRRFHFGNAEGVERMRREAAIAIRLDHPRIVRTYDVAGDDEGRPILVMELVEGRTLNEVVRRLGPLEPADAVRLGAQLAQALGYLESRGVSRIDLKPSNIMMKPSKDAVIVDFGIAKSTGAAEITDPGTAGVGTPAYMSPEALRNLAVDIRSDIYSLGVILYFSLTGQSPYPSGNNIPAVIAAILGRRLDLSPLADLPHLQEIVAKAMAAEPEERFRRPADLLAALAGTPEGRALDLAATPGPVRPRSVEETTPLPDVPADDAQVYGVDCDNGHFNDPRLVACAVCGVTLARRGPVPYKGARPPLGTLVLDDGTSFPLDATYLIGRAPETAPEVAAGEARPVTVTDQEGTVSRRHLRVKPDGWDVNVIDLGSAHGTHVRFPDEAAAKEIPPNEPVTLRPGSTVTLGRSRRLRLKNDRPDQPAPPPPPDTDPLDDGPLKDGSLKGGPLRDGLRAGHLGHYRLVRLLGEGGTGLVYLAADPRSGRQVAIKALRPEVAGDKLARQRLAREVSVMRQVRHEFVAEVLDVDLSDDPPYIVTRYVPGRSLDVTVKEDGPLELGPLLRVARGVAEALAAMHGAGVIHRDLKPTNVVLLDGAPVVIDFGIAQAMDSTRLTGTGMFIGTPGYVAPEIIEGAKAGPAVDVHAWAATLLYAATGRPPFGKGPLEVIFYNITAGKANVGEAPALLRPLLTAALARNPADRPTAARLAGRLSQLEQDLS</sequence>
<dbReference type="PANTHER" id="PTHR43289:SF6">
    <property type="entry name" value="SERINE_THREONINE-PROTEIN KINASE NEKL-3"/>
    <property type="match status" value="1"/>
</dbReference>
<feature type="region of interest" description="Disordered" evidence="9">
    <location>
        <begin position="954"/>
        <end position="1019"/>
    </location>
</feature>
<dbReference type="InterPro" id="IPR011009">
    <property type="entry name" value="Kinase-like_dom_sf"/>
</dbReference>
<gene>
    <name evidence="12" type="ORF">ACFFV7_43780</name>
</gene>
<dbReference type="SMART" id="SM00240">
    <property type="entry name" value="FHA"/>
    <property type="match status" value="1"/>
</dbReference>
<keyword evidence="6 12" id="KW-0418">Kinase</keyword>
<dbReference type="Gene3D" id="1.10.510.10">
    <property type="entry name" value="Transferase(Phosphotransferase) domain 1"/>
    <property type="match status" value="2"/>
</dbReference>
<dbReference type="CDD" id="cd14014">
    <property type="entry name" value="STKc_PknB_like"/>
    <property type="match status" value="2"/>
</dbReference>
<dbReference type="InterPro" id="IPR000253">
    <property type="entry name" value="FHA_dom"/>
</dbReference>
<evidence type="ECO:0000256" key="8">
    <source>
        <dbReference type="PROSITE-ProRule" id="PRU10141"/>
    </source>
</evidence>
<feature type="domain" description="Protein kinase" evidence="11">
    <location>
        <begin position="540"/>
        <end position="797"/>
    </location>
</feature>